<keyword evidence="13" id="KW-0808">Transferase</keyword>
<dbReference type="STRING" id="45286.A0A109UXZ5"/>
<gene>
    <name evidence="27" type="ORF">AW171_hschr31404</name>
</gene>
<evidence type="ECO:0000256" key="22">
    <source>
        <dbReference type="ARBA" id="ARBA00058009"/>
    </source>
</evidence>
<evidence type="ECO:0000256" key="17">
    <source>
        <dbReference type="ARBA" id="ARBA00022840"/>
    </source>
</evidence>
<dbReference type="EMBL" id="CP014243">
    <property type="protein sequence ID" value="AMD19565.1"/>
    <property type="molecule type" value="Genomic_DNA"/>
</dbReference>
<dbReference type="SUPFAM" id="SSF55083">
    <property type="entry name" value="6-hydroxymethyl-7,8-dihydropterin pyrophosphokinase, HPPK"/>
    <property type="match status" value="1"/>
</dbReference>
<dbReference type="PANTHER" id="PTHR20941">
    <property type="entry name" value="FOLATE SYNTHESIS PROTEINS"/>
    <property type="match status" value="1"/>
</dbReference>
<sequence length="863" mass="97221">MNHLLGQKFSNCKSLKLYPKLLLRCSRITSLGSIRYWRNKNVIEFQRKLSSNSGLLPKAVMKSLSETEFVKTQNDKVHVEKLMLNAVLGPDAWDQYEPQNFQVSMDIGTDFGKCSKEDDLKYSLNYAVLCRDVTDFVKKRKNFASLGQVARDIHSYALGRYPIISDMLVTARSESSHIRCDNLIAEVYGESDRIDQIRIANLKVLTVIGVFTFERYQKQYVDLEITLPWMRESVDMPNCRSITNRVVEFVEESNFKTVEALVESIAQLVLQESYFQEHKSLEVNVKVLKLNAITQTKGVGVSCVRKASDFIGNQPIELKSGKHTEGFDLPVPSTAVRKGLWGKAILAFGSNIGDRFANIERALAFLNEAPKVKVLRVSSLFESVPMYYRDQDIFLNGVVEISTELEPEELLKLCKDIEYNKMNRFKEFDNGPRVIDLDIIRYKNSENEDVLVTTKDLVIPHPRILERTFVLEPLCELVSVNDRHPITAEPYHNHLKQLYSKGNKEDLLWKVVPLPTLKNNERGSNRFLRFKREFIPDVFTGELIPRSNSETYVMGILNVTPDSFSDGCEDYKNVTAVIERAKAMVNCVLSLHSNVIVDIGGCSTRPGSLPATLEEELERTIPIIRALRKCDEIPQEKLIISIDTFRSEVARQAVEAGIDIINDISGGQLDPEILSVAAANPHVAYVLSHNRFKKTDIEDSKPSSDTETGDEVSEFILGASNNSKETSFIRGLCSELADFYLLAMKHGVKRWQLILDPGIGFGKVGSQNMDIIRQTPLVKNYSCLKGAEYVSFCNIPVLLGPSRKKFIGTIIQEVDAGQRDFATGAIVACSVGFDADIVRVHDVVNCSKTTKLADALYKHIINS</sequence>
<dbReference type="RefSeq" id="XP_017986561.1">
    <property type="nucleotide sequence ID" value="XM_018131551.1"/>
</dbReference>
<comment type="pathway">
    <text evidence="6">Cofactor biosynthesis; tetrahydrofolate biosynthesis; 2-amino-4-hydroxy-6-hydroxymethyl-7,8-dihydropteridine diphosphate from 7,8-dihydroneopterin triphosphate: step 3/4.</text>
</comment>
<dbReference type="InterPro" id="IPR006390">
    <property type="entry name" value="DHP_synth_dom"/>
</dbReference>
<evidence type="ECO:0000256" key="4">
    <source>
        <dbReference type="ARBA" id="ARBA00001946"/>
    </source>
</evidence>
<dbReference type="GO" id="GO:0005740">
    <property type="term" value="C:mitochondrial envelope"/>
    <property type="evidence" value="ECO:0007669"/>
    <property type="project" value="TreeGrafter"/>
</dbReference>
<dbReference type="EC" id="2.5.1.15" evidence="10"/>
<evidence type="ECO:0000256" key="13">
    <source>
        <dbReference type="ARBA" id="ARBA00022679"/>
    </source>
</evidence>
<protein>
    <recommendedName>
        <fullName evidence="24">Folic acid synthesis protein FOL1</fullName>
        <ecNumber evidence="10">2.5.1.15</ecNumber>
        <ecNumber evidence="12">2.7.6.3</ecNumber>
        <ecNumber evidence="11">4.1.2.25</ecNumber>
    </recommendedName>
    <alternativeName>
        <fullName evidence="25">Folic acid synthesis protein fol1</fullName>
    </alternativeName>
</protein>
<keyword evidence="21" id="KW-0511">Multifunctional enzyme</keyword>
<evidence type="ECO:0000256" key="15">
    <source>
        <dbReference type="ARBA" id="ARBA00022741"/>
    </source>
</evidence>
<keyword evidence="20" id="KW-0456">Lyase</keyword>
<dbReference type="Proteomes" id="UP000243052">
    <property type="component" value="Chromosome iii"/>
</dbReference>
<dbReference type="Gene3D" id="3.30.70.560">
    <property type="entry name" value="7,8-Dihydro-6-hydroxymethylpterin-pyrophosphokinase HPPK"/>
    <property type="match status" value="1"/>
</dbReference>
<dbReference type="GO" id="GO:0004150">
    <property type="term" value="F:dihydroneopterin aldolase activity"/>
    <property type="evidence" value="ECO:0007669"/>
    <property type="project" value="UniProtKB-EC"/>
</dbReference>
<dbReference type="Pfam" id="PF00809">
    <property type="entry name" value="Pterin_bind"/>
    <property type="match status" value="1"/>
</dbReference>
<dbReference type="NCBIfam" id="TIGR00526">
    <property type="entry name" value="folB_dom"/>
    <property type="match status" value="2"/>
</dbReference>
<dbReference type="SUPFAM" id="SSF51717">
    <property type="entry name" value="Dihydropteroate synthetase-like"/>
    <property type="match status" value="1"/>
</dbReference>
<dbReference type="InterPro" id="IPR011005">
    <property type="entry name" value="Dihydropteroate_synth-like_sf"/>
</dbReference>
<dbReference type="GO" id="GO:0004156">
    <property type="term" value="F:dihydropteroate synthase activity"/>
    <property type="evidence" value="ECO:0007669"/>
    <property type="project" value="UniProtKB-EC"/>
</dbReference>
<keyword evidence="19" id="KW-0289">Folate biosynthesis</keyword>
<evidence type="ECO:0000256" key="2">
    <source>
        <dbReference type="ARBA" id="ARBA00000198"/>
    </source>
</evidence>
<comment type="cofactor">
    <cofactor evidence="4">
        <name>Mg(2+)</name>
        <dbReference type="ChEBI" id="CHEBI:18420"/>
    </cofactor>
</comment>
<dbReference type="PROSITE" id="PS00794">
    <property type="entry name" value="HPPK"/>
    <property type="match status" value="1"/>
</dbReference>
<dbReference type="GO" id="GO:0016301">
    <property type="term" value="F:kinase activity"/>
    <property type="evidence" value="ECO:0007669"/>
    <property type="project" value="UniProtKB-KW"/>
</dbReference>
<evidence type="ECO:0000256" key="3">
    <source>
        <dbReference type="ARBA" id="ARBA00001353"/>
    </source>
</evidence>
<evidence type="ECO:0000256" key="5">
    <source>
        <dbReference type="ARBA" id="ARBA00004763"/>
    </source>
</evidence>
<keyword evidence="16" id="KW-0418">Kinase</keyword>
<evidence type="ECO:0000313" key="28">
    <source>
        <dbReference type="Proteomes" id="UP000243052"/>
    </source>
</evidence>
<comment type="similarity">
    <text evidence="8">In the N-terminal section; belongs to the DHNA family.</text>
</comment>
<comment type="catalytic activity">
    <reaction evidence="2">
        <text>6-hydroxymethyl-7,8-dihydropterin + ATP = (7,8-dihydropterin-6-yl)methyl diphosphate + AMP + H(+)</text>
        <dbReference type="Rhea" id="RHEA:11412"/>
        <dbReference type="ChEBI" id="CHEBI:15378"/>
        <dbReference type="ChEBI" id="CHEBI:30616"/>
        <dbReference type="ChEBI" id="CHEBI:44841"/>
        <dbReference type="ChEBI" id="CHEBI:72950"/>
        <dbReference type="ChEBI" id="CHEBI:456215"/>
        <dbReference type="EC" id="2.7.6.3"/>
    </reaction>
</comment>
<dbReference type="FunFam" id="3.30.1130.10:FF:000010">
    <property type="entry name" value="Folic acid synthesis protein fol1"/>
    <property type="match status" value="1"/>
</dbReference>
<proteinExistence type="inferred from homology"/>
<dbReference type="Gene3D" id="3.30.1130.10">
    <property type="match status" value="2"/>
</dbReference>
<keyword evidence="17" id="KW-0067">ATP-binding</keyword>
<dbReference type="InterPro" id="IPR000489">
    <property type="entry name" value="Pterin-binding_dom"/>
</dbReference>
<dbReference type="InterPro" id="IPR016261">
    <property type="entry name" value="Folic_acid_synth"/>
</dbReference>
<evidence type="ECO:0000256" key="9">
    <source>
        <dbReference type="ARBA" id="ARBA00009951"/>
    </source>
</evidence>
<evidence type="ECO:0000256" key="10">
    <source>
        <dbReference type="ARBA" id="ARBA00012458"/>
    </source>
</evidence>
<keyword evidence="18" id="KW-0460">Magnesium</keyword>
<evidence type="ECO:0000256" key="12">
    <source>
        <dbReference type="ARBA" id="ARBA00013253"/>
    </source>
</evidence>
<dbReference type="GO" id="GO:0005524">
    <property type="term" value="F:ATP binding"/>
    <property type="evidence" value="ECO:0007669"/>
    <property type="project" value="UniProtKB-KW"/>
</dbReference>
<evidence type="ECO:0000259" key="26">
    <source>
        <dbReference type="PROSITE" id="PS50972"/>
    </source>
</evidence>
<dbReference type="InterPro" id="IPR000550">
    <property type="entry name" value="Hppk"/>
</dbReference>
<comment type="catalytic activity">
    <reaction evidence="1">
        <text>(7,8-dihydropterin-6-yl)methyl diphosphate + 4-aminobenzoate = 7,8-dihydropteroate + diphosphate</text>
        <dbReference type="Rhea" id="RHEA:19949"/>
        <dbReference type="ChEBI" id="CHEBI:17836"/>
        <dbReference type="ChEBI" id="CHEBI:17839"/>
        <dbReference type="ChEBI" id="CHEBI:33019"/>
        <dbReference type="ChEBI" id="CHEBI:72950"/>
        <dbReference type="EC" id="2.5.1.15"/>
    </reaction>
</comment>
<evidence type="ECO:0000256" key="8">
    <source>
        <dbReference type="ARBA" id="ARBA00009640"/>
    </source>
</evidence>
<comment type="function">
    <text evidence="22">Catalyzes three sequential steps of tetrahydrofolate biosynthesis.</text>
</comment>
<dbReference type="EC" id="4.1.2.25" evidence="11"/>
<organism evidence="27 28">
    <name type="scientific">Eremothecium sinecaudum</name>
    <dbReference type="NCBI Taxonomy" id="45286"/>
    <lineage>
        <taxon>Eukaryota</taxon>
        <taxon>Fungi</taxon>
        <taxon>Dikarya</taxon>
        <taxon>Ascomycota</taxon>
        <taxon>Saccharomycotina</taxon>
        <taxon>Saccharomycetes</taxon>
        <taxon>Saccharomycetales</taxon>
        <taxon>Saccharomycetaceae</taxon>
        <taxon>Eremothecium</taxon>
    </lineage>
</organism>
<accession>A0A109UXZ5</accession>
<evidence type="ECO:0000256" key="20">
    <source>
        <dbReference type="ARBA" id="ARBA00023239"/>
    </source>
</evidence>
<dbReference type="Pfam" id="PF01288">
    <property type="entry name" value="HPPK"/>
    <property type="match status" value="1"/>
</dbReference>
<dbReference type="SMART" id="SM00905">
    <property type="entry name" value="FolB"/>
    <property type="match status" value="2"/>
</dbReference>
<evidence type="ECO:0000256" key="6">
    <source>
        <dbReference type="ARBA" id="ARBA00005013"/>
    </source>
</evidence>
<dbReference type="GeneID" id="28722769"/>
<dbReference type="EC" id="2.7.6.3" evidence="12"/>
<dbReference type="CDD" id="cd00739">
    <property type="entry name" value="DHPS"/>
    <property type="match status" value="1"/>
</dbReference>
<reference evidence="27 28" key="1">
    <citation type="submission" date="2016-01" db="EMBL/GenBank/DDBJ databases">
        <title>Genome sequence of the yeast Holleya sinecauda.</title>
        <authorList>
            <person name="Dietrich F.S."/>
        </authorList>
    </citation>
    <scope>NUCLEOTIDE SEQUENCE [LARGE SCALE GENOMIC DNA]</scope>
    <source>
        <strain evidence="27 28">ATCC 58844</strain>
    </source>
</reference>
<dbReference type="InterPro" id="IPR006157">
    <property type="entry name" value="FolB_dom"/>
</dbReference>
<evidence type="ECO:0000256" key="11">
    <source>
        <dbReference type="ARBA" id="ARBA00013043"/>
    </source>
</evidence>
<keyword evidence="14" id="KW-0479">Metal-binding</keyword>
<dbReference type="InterPro" id="IPR043133">
    <property type="entry name" value="GTP-CH-I_C/QueF"/>
</dbReference>
<evidence type="ECO:0000256" key="21">
    <source>
        <dbReference type="ARBA" id="ARBA00023268"/>
    </source>
</evidence>
<dbReference type="InterPro" id="IPR035907">
    <property type="entry name" value="Hppk_sf"/>
</dbReference>
<dbReference type="SUPFAM" id="SSF55620">
    <property type="entry name" value="Tetrahydrobiopterin biosynthesis enzymes-like"/>
    <property type="match status" value="2"/>
</dbReference>
<evidence type="ECO:0000313" key="27">
    <source>
        <dbReference type="EMBL" id="AMD19565.1"/>
    </source>
</evidence>
<comment type="similarity">
    <text evidence="23">In the central section; belongs to the HPPK family.</text>
</comment>
<keyword evidence="15" id="KW-0547">Nucleotide-binding</keyword>
<comment type="similarity">
    <text evidence="9">In the C-terminal section; belongs to the DHPS family.</text>
</comment>
<evidence type="ECO:0000256" key="19">
    <source>
        <dbReference type="ARBA" id="ARBA00022909"/>
    </source>
</evidence>
<dbReference type="GO" id="GO:0046656">
    <property type="term" value="P:folic acid biosynthetic process"/>
    <property type="evidence" value="ECO:0007669"/>
    <property type="project" value="UniProtKB-KW"/>
</dbReference>
<dbReference type="PIRSF" id="PIRSF000741">
    <property type="entry name" value="Folic_acid_synth"/>
    <property type="match status" value="1"/>
</dbReference>
<dbReference type="GO" id="GO:0003848">
    <property type="term" value="F:2-amino-4-hydroxy-6-hydroxymethyldihydropteridine diphosphokinase activity"/>
    <property type="evidence" value="ECO:0007669"/>
    <property type="project" value="UniProtKB-EC"/>
</dbReference>
<dbReference type="NCBIfam" id="TIGR01496">
    <property type="entry name" value="DHPS"/>
    <property type="match status" value="1"/>
</dbReference>
<dbReference type="InterPro" id="IPR045031">
    <property type="entry name" value="DHP_synth-like"/>
</dbReference>
<keyword evidence="28" id="KW-1185">Reference proteome</keyword>
<comment type="pathway">
    <text evidence="5">Cofactor biosynthesis; tetrahydrofolate biosynthesis; 7,8-dihydrofolate from 2-amino-4-hydroxy-6-hydroxymethyl-7,8-dihydropteridine diphosphate and 4-aminobenzoate: step 1/2.</text>
</comment>
<evidence type="ECO:0000256" key="25">
    <source>
        <dbReference type="ARBA" id="ARBA00068111"/>
    </source>
</evidence>
<feature type="domain" description="Pterin-binding" evidence="26">
    <location>
        <begin position="551"/>
        <end position="851"/>
    </location>
</feature>
<evidence type="ECO:0000256" key="23">
    <source>
        <dbReference type="ARBA" id="ARBA00061548"/>
    </source>
</evidence>
<dbReference type="GO" id="GO:0046872">
    <property type="term" value="F:metal ion binding"/>
    <property type="evidence" value="ECO:0007669"/>
    <property type="project" value="UniProtKB-KW"/>
</dbReference>
<dbReference type="UniPathway" id="UPA00077">
    <property type="reaction ID" value="UER00155"/>
</dbReference>
<evidence type="ECO:0000256" key="24">
    <source>
        <dbReference type="ARBA" id="ARBA00067568"/>
    </source>
</evidence>
<comment type="pathway">
    <text evidence="7">Cofactor biosynthesis; tetrahydrofolate biosynthesis; 2-amino-4-hydroxy-6-hydroxymethyl-7,8-dihydropteridine diphosphate from 7,8-dihydroneopterin triphosphate: step 4/4.</text>
</comment>
<dbReference type="OrthoDB" id="615426at2759"/>
<dbReference type="CDD" id="cd00483">
    <property type="entry name" value="HPPK"/>
    <property type="match status" value="1"/>
</dbReference>
<dbReference type="PROSITE" id="PS50972">
    <property type="entry name" value="PTERIN_BINDING"/>
    <property type="match status" value="1"/>
</dbReference>
<evidence type="ECO:0000256" key="1">
    <source>
        <dbReference type="ARBA" id="ARBA00000012"/>
    </source>
</evidence>
<evidence type="ECO:0000256" key="18">
    <source>
        <dbReference type="ARBA" id="ARBA00022842"/>
    </source>
</evidence>
<dbReference type="GO" id="GO:0046654">
    <property type="term" value="P:tetrahydrofolate biosynthetic process"/>
    <property type="evidence" value="ECO:0007669"/>
    <property type="project" value="UniProtKB-UniPathway"/>
</dbReference>
<dbReference type="AlphaFoldDB" id="A0A109UXZ5"/>
<evidence type="ECO:0000256" key="16">
    <source>
        <dbReference type="ARBA" id="ARBA00022777"/>
    </source>
</evidence>
<evidence type="ECO:0000256" key="14">
    <source>
        <dbReference type="ARBA" id="ARBA00022723"/>
    </source>
</evidence>
<dbReference type="NCBIfam" id="TIGR01498">
    <property type="entry name" value="folK"/>
    <property type="match status" value="1"/>
</dbReference>
<dbReference type="Pfam" id="PF02152">
    <property type="entry name" value="FolB"/>
    <property type="match status" value="2"/>
</dbReference>
<dbReference type="Gene3D" id="3.20.20.20">
    <property type="entry name" value="Dihydropteroate synthase-like"/>
    <property type="match status" value="1"/>
</dbReference>
<name>A0A109UXZ5_9SACH</name>
<dbReference type="PANTHER" id="PTHR20941:SF1">
    <property type="entry name" value="FOLIC ACID SYNTHESIS PROTEIN FOL1"/>
    <property type="match status" value="1"/>
</dbReference>
<comment type="catalytic activity">
    <reaction evidence="3">
        <text>7,8-dihydroneopterin = 6-hydroxymethyl-7,8-dihydropterin + glycolaldehyde</text>
        <dbReference type="Rhea" id="RHEA:10540"/>
        <dbReference type="ChEBI" id="CHEBI:17001"/>
        <dbReference type="ChEBI" id="CHEBI:17071"/>
        <dbReference type="ChEBI" id="CHEBI:44841"/>
        <dbReference type="EC" id="4.1.2.25"/>
    </reaction>
</comment>
<evidence type="ECO:0000256" key="7">
    <source>
        <dbReference type="ARBA" id="ARBA00005051"/>
    </source>
</evidence>